<reference evidence="3 4" key="1">
    <citation type="submission" date="2020-02" db="EMBL/GenBank/DDBJ databases">
        <title>Bacillus aquiflavi sp. nov., isolated from yellow water of strong flavor Chinese baijiu in Yibin region of China.</title>
        <authorList>
            <person name="Xie J."/>
        </authorList>
    </citation>
    <scope>NUCLEOTIDE SEQUENCE [LARGE SCALE GENOMIC DNA]</scope>
    <source>
        <strain evidence="3 4">SA4</strain>
    </source>
</reference>
<dbReference type="EMBL" id="JAAIWM010000006">
    <property type="protein sequence ID" value="NEY73380.1"/>
    <property type="molecule type" value="Genomic_DNA"/>
</dbReference>
<dbReference type="SMART" id="SM00347">
    <property type="entry name" value="HTH_MARR"/>
    <property type="match status" value="1"/>
</dbReference>
<dbReference type="InterPro" id="IPR036390">
    <property type="entry name" value="WH_DNA-bd_sf"/>
</dbReference>
<dbReference type="InterPro" id="IPR039422">
    <property type="entry name" value="MarR/SlyA-like"/>
</dbReference>
<keyword evidence="1" id="KW-0238">DNA-binding</keyword>
<dbReference type="Pfam" id="PF01047">
    <property type="entry name" value="MarR"/>
    <property type="match status" value="1"/>
</dbReference>
<dbReference type="PROSITE" id="PS50995">
    <property type="entry name" value="HTH_MARR_2"/>
    <property type="match status" value="1"/>
</dbReference>
<dbReference type="InterPro" id="IPR000835">
    <property type="entry name" value="HTH_MarR-typ"/>
</dbReference>
<accession>A0A6M0QCW5</accession>
<proteinExistence type="predicted"/>
<dbReference type="Proteomes" id="UP000481043">
    <property type="component" value="Unassembled WGS sequence"/>
</dbReference>
<gene>
    <name evidence="3" type="ORF">G4D63_16720</name>
</gene>
<feature type="domain" description="HTH marR-type" evidence="2">
    <location>
        <begin position="1"/>
        <end position="132"/>
    </location>
</feature>
<dbReference type="Gene3D" id="1.10.10.10">
    <property type="entry name" value="Winged helix-like DNA-binding domain superfamily/Winged helix DNA-binding domain"/>
    <property type="match status" value="1"/>
</dbReference>
<sequence length="132" mass="15195">MVELERTFQYTIRALRKGINETLGDEVNRSEFILLKYLHENGSSKVSSISNELKVTSSHITSVADSLVEKDYVTRERSLEDRRVVEITLTPTGATLFEKLHNKKTDYLFSTFDGLSNEEILTLISLFQKFKM</sequence>
<evidence type="ECO:0000259" key="2">
    <source>
        <dbReference type="PROSITE" id="PS50995"/>
    </source>
</evidence>
<dbReference type="GO" id="GO:0006950">
    <property type="term" value="P:response to stress"/>
    <property type="evidence" value="ECO:0007669"/>
    <property type="project" value="TreeGrafter"/>
</dbReference>
<dbReference type="GO" id="GO:0003677">
    <property type="term" value="F:DNA binding"/>
    <property type="evidence" value="ECO:0007669"/>
    <property type="project" value="UniProtKB-KW"/>
</dbReference>
<evidence type="ECO:0000313" key="3">
    <source>
        <dbReference type="EMBL" id="NEY73380.1"/>
    </source>
</evidence>
<dbReference type="SUPFAM" id="SSF46785">
    <property type="entry name" value="Winged helix' DNA-binding domain"/>
    <property type="match status" value="1"/>
</dbReference>
<name>A0A6M0QCW5_9BACI</name>
<dbReference type="PANTHER" id="PTHR33164">
    <property type="entry name" value="TRANSCRIPTIONAL REGULATOR, MARR FAMILY"/>
    <property type="match status" value="1"/>
</dbReference>
<protein>
    <submittedName>
        <fullName evidence="3">MarR family transcriptional regulator</fullName>
    </submittedName>
</protein>
<dbReference type="InterPro" id="IPR036388">
    <property type="entry name" value="WH-like_DNA-bd_sf"/>
</dbReference>
<dbReference type="PANTHER" id="PTHR33164:SF67">
    <property type="entry name" value="TRANSCRIPTIONAL REGULATOR, MARR FAMILY"/>
    <property type="match status" value="1"/>
</dbReference>
<dbReference type="PRINTS" id="PR00598">
    <property type="entry name" value="HTHMARR"/>
</dbReference>
<organism evidence="3 4">
    <name type="scientific">Bacillus mesophilus</name>
    <dbReference type="NCBI Taxonomy" id="1808955"/>
    <lineage>
        <taxon>Bacteria</taxon>
        <taxon>Bacillati</taxon>
        <taxon>Bacillota</taxon>
        <taxon>Bacilli</taxon>
        <taxon>Bacillales</taxon>
        <taxon>Bacillaceae</taxon>
        <taxon>Bacillus</taxon>
    </lineage>
</organism>
<evidence type="ECO:0000313" key="4">
    <source>
        <dbReference type="Proteomes" id="UP000481043"/>
    </source>
</evidence>
<keyword evidence="4" id="KW-1185">Reference proteome</keyword>
<dbReference type="GO" id="GO:0003700">
    <property type="term" value="F:DNA-binding transcription factor activity"/>
    <property type="evidence" value="ECO:0007669"/>
    <property type="project" value="InterPro"/>
</dbReference>
<comment type="caution">
    <text evidence="3">The sequence shown here is derived from an EMBL/GenBank/DDBJ whole genome shotgun (WGS) entry which is preliminary data.</text>
</comment>
<evidence type="ECO:0000256" key="1">
    <source>
        <dbReference type="ARBA" id="ARBA00023125"/>
    </source>
</evidence>
<dbReference type="AlphaFoldDB" id="A0A6M0QCW5"/>